<organism evidence="4 5">
    <name type="scientific">Glutinoglossum americanum</name>
    <dbReference type="NCBI Taxonomy" id="1670608"/>
    <lineage>
        <taxon>Eukaryota</taxon>
        <taxon>Fungi</taxon>
        <taxon>Dikarya</taxon>
        <taxon>Ascomycota</taxon>
        <taxon>Pezizomycotina</taxon>
        <taxon>Geoglossomycetes</taxon>
        <taxon>Geoglossales</taxon>
        <taxon>Geoglossaceae</taxon>
        <taxon>Glutinoglossum</taxon>
    </lineage>
</organism>
<dbReference type="InterPro" id="IPR000362">
    <property type="entry name" value="Fumarate_lyase_fam"/>
</dbReference>
<evidence type="ECO:0000256" key="1">
    <source>
        <dbReference type="ARBA" id="ARBA00010755"/>
    </source>
</evidence>
<dbReference type="PANTHER" id="PTHR43814:SF1">
    <property type="entry name" value="ARGININOSUCCINATE LYASE"/>
    <property type="match status" value="1"/>
</dbReference>
<evidence type="ECO:0000259" key="3">
    <source>
        <dbReference type="Pfam" id="PF00206"/>
    </source>
</evidence>
<dbReference type="PRINTS" id="PR00145">
    <property type="entry name" value="ARGSUCLYASE"/>
</dbReference>
<dbReference type="GO" id="GO:0042450">
    <property type="term" value="P:L-arginine biosynthetic process via ornithine"/>
    <property type="evidence" value="ECO:0007669"/>
    <property type="project" value="InterPro"/>
</dbReference>
<dbReference type="NCBIfam" id="TIGR00838">
    <property type="entry name" value="argH"/>
    <property type="match status" value="1"/>
</dbReference>
<dbReference type="EMBL" id="JAGHQL010000164">
    <property type="protein sequence ID" value="KAH0537075.1"/>
    <property type="molecule type" value="Genomic_DNA"/>
</dbReference>
<dbReference type="Pfam" id="PF00206">
    <property type="entry name" value="Lyase_1"/>
    <property type="match status" value="1"/>
</dbReference>
<dbReference type="FunFam" id="1.20.200.10:FF:000025">
    <property type="entry name" value="Argininosuccinate lyase chloroplastic"/>
    <property type="match status" value="1"/>
</dbReference>
<sequence length="384" mass="42003">MAYVSKAKRVLGAAGIKAGAILGWPVTKEAGGGRPPQREGAFVRACGRGPPAAIRASSLVPYDAFSRARSGPTHSVISLVYQVATDLRLWLHDELREIGKYLVDLLSVTAERAENDVDYIMPGYTHPQRGQPIRWSHWLLSYGAAFLTDLERLREVIKRVNRSPLGCGALAGNAFSIDRIAMAKELGSESLLSNSMAAVGYRDFILEAMQWGSTLMPHISRWSEDLIIYGSTEFGFSRLADAYTTGSSSMPQEKNSDSLKLLRGRCGRLFGGMTGLMVTIKGLPSTYNKDLQESVEPILEHVKTLKDSRVVALAEKEAKPMDKLSLSGFQSVDGRFGEDVLAVFDYERSVEMKSALGGTSKPAVREQIGFLRRELAKGRGGLID</sequence>
<dbReference type="SUPFAM" id="SSF48557">
    <property type="entry name" value="L-aspartase-like"/>
    <property type="match status" value="1"/>
</dbReference>
<dbReference type="Gene3D" id="1.20.200.10">
    <property type="entry name" value="Fumarase/aspartase (Central domain)"/>
    <property type="match status" value="1"/>
</dbReference>
<dbReference type="GO" id="GO:0004056">
    <property type="term" value="F:argininosuccinate lyase activity"/>
    <property type="evidence" value="ECO:0007669"/>
    <property type="project" value="InterPro"/>
</dbReference>
<evidence type="ECO:0000256" key="2">
    <source>
        <dbReference type="ARBA" id="ARBA00032749"/>
    </source>
</evidence>
<dbReference type="AlphaFoldDB" id="A0A9P8I1M4"/>
<proteinExistence type="inferred from homology"/>
<protein>
    <recommendedName>
        <fullName evidence="2">Arginosuccinase</fullName>
    </recommendedName>
</protein>
<keyword evidence="5" id="KW-1185">Reference proteome</keyword>
<feature type="domain" description="Fumarate lyase N-terminal" evidence="3">
    <location>
        <begin position="82"/>
        <end position="271"/>
    </location>
</feature>
<evidence type="ECO:0000313" key="5">
    <source>
        <dbReference type="Proteomes" id="UP000698800"/>
    </source>
</evidence>
<dbReference type="InterPro" id="IPR008948">
    <property type="entry name" value="L-Aspartase-like"/>
</dbReference>
<dbReference type="Proteomes" id="UP000698800">
    <property type="component" value="Unassembled WGS sequence"/>
</dbReference>
<dbReference type="GO" id="GO:0005829">
    <property type="term" value="C:cytosol"/>
    <property type="evidence" value="ECO:0007669"/>
    <property type="project" value="TreeGrafter"/>
</dbReference>
<dbReference type="InterPro" id="IPR009049">
    <property type="entry name" value="Argininosuccinate_lyase"/>
</dbReference>
<dbReference type="Gene3D" id="1.10.40.30">
    <property type="entry name" value="Fumarase/aspartase (C-terminal domain)"/>
    <property type="match status" value="1"/>
</dbReference>
<dbReference type="OrthoDB" id="2561043at2759"/>
<dbReference type="PRINTS" id="PR00149">
    <property type="entry name" value="FUMRATELYASE"/>
</dbReference>
<evidence type="ECO:0000313" key="4">
    <source>
        <dbReference type="EMBL" id="KAH0537075.1"/>
    </source>
</evidence>
<comment type="similarity">
    <text evidence="1">Belongs to the lyase 1 family. Argininosuccinate lyase subfamily.</text>
</comment>
<name>A0A9P8I1M4_9PEZI</name>
<dbReference type="PANTHER" id="PTHR43814">
    <property type="entry name" value="ARGININOSUCCINATE LYASE"/>
    <property type="match status" value="1"/>
</dbReference>
<dbReference type="CDD" id="cd01359">
    <property type="entry name" value="Argininosuccinate_lyase"/>
    <property type="match status" value="1"/>
</dbReference>
<reference evidence="4" key="1">
    <citation type="submission" date="2021-03" db="EMBL/GenBank/DDBJ databases">
        <title>Comparative genomics and phylogenomic investigation of the class Geoglossomycetes provide insights into ecological specialization and systematics.</title>
        <authorList>
            <person name="Melie T."/>
            <person name="Pirro S."/>
            <person name="Miller A.N."/>
            <person name="Quandt A."/>
        </authorList>
    </citation>
    <scope>NUCLEOTIDE SEQUENCE</scope>
    <source>
        <strain evidence="4">GBOQ0MN5Z8</strain>
    </source>
</reference>
<comment type="caution">
    <text evidence="4">The sequence shown here is derived from an EMBL/GenBank/DDBJ whole genome shotgun (WGS) entry which is preliminary data.</text>
</comment>
<gene>
    <name evidence="4" type="ORF">FGG08_006116</name>
</gene>
<dbReference type="InterPro" id="IPR022761">
    <property type="entry name" value="Fumarate_lyase_N"/>
</dbReference>
<accession>A0A9P8I1M4</accession>